<accession>A0A4Y7K7A6</accession>
<sequence length="100" mass="11366">MPDVDSFHSHETLKVQFLYCCSKYLGPMGVNVTVFVVSSGRSSGEMVRIEIEVGGYANMLREKWLMVRTELGFAVLIEFSLNSLEQLMFVVDGPNRLRCR</sequence>
<dbReference type="Gramene" id="RZC68230">
    <property type="protein sequence ID" value="RZC68230"/>
    <property type="gene ID" value="C5167_031486"/>
</dbReference>
<evidence type="ECO:0000313" key="2">
    <source>
        <dbReference type="Proteomes" id="UP000316621"/>
    </source>
</evidence>
<keyword evidence="2" id="KW-1185">Reference proteome</keyword>
<dbReference type="Proteomes" id="UP000316621">
    <property type="component" value="Chromosome 7"/>
</dbReference>
<dbReference type="EMBL" id="CM010721">
    <property type="protein sequence ID" value="RZC68230.1"/>
    <property type="molecule type" value="Genomic_DNA"/>
</dbReference>
<name>A0A4Y7K7A6_PAPSO</name>
<dbReference type="AlphaFoldDB" id="A0A4Y7K7A6"/>
<evidence type="ECO:0000313" key="1">
    <source>
        <dbReference type="EMBL" id="RZC68230.1"/>
    </source>
</evidence>
<gene>
    <name evidence="1" type="ORF">C5167_031486</name>
</gene>
<proteinExistence type="predicted"/>
<protein>
    <submittedName>
        <fullName evidence="1">Uncharacterized protein</fullName>
    </submittedName>
</protein>
<reference evidence="1 2" key="1">
    <citation type="journal article" date="2018" name="Science">
        <title>The opium poppy genome and morphinan production.</title>
        <authorList>
            <person name="Guo L."/>
            <person name="Winzer T."/>
            <person name="Yang X."/>
            <person name="Li Y."/>
            <person name="Ning Z."/>
            <person name="He Z."/>
            <person name="Teodor R."/>
            <person name="Lu Y."/>
            <person name="Bowser T.A."/>
            <person name="Graham I.A."/>
            <person name="Ye K."/>
        </authorList>
    </citation>
    <scope>NUCLEOTIDE SEQUENCE [LARGE SCALE GENOMIC DNA]</scope>
    <source>
        <strain evidence="2">cv. HN1</strain>
        <tissue evidence="1">Leaves</tissue>
    </source>
</reference>
<organism evidence="1 2">
    <name type="scientific">Papaver somniferum</name>
    <name type="common">Opium poppy</name>
    <dbReference type="NCBI Taxonomy" id="3469"/>
    <lineage>
        <taxon>Eukaryota</taxon>
        <taxon>Viridiplantae</taxon>
        <taxon>Streptophyta</taxon>
        <taxon>Embryophyta</taxon>
        <taxon>Tracheophyta</taxon>
        <taxon>Spermatophyta</taxon>
        <taxon>Magnoliopsida</taxon>
        <taxon>Ranunculales</taxon>
        <taxon>Papaveraceae</taxon>
        <taxon>Papaveroideae</taxon>
        <taxon>Papaver</taxon>
    </lineage>
</organism>